<dbReference type="EMBL" id="JAACJJ010000003">
    <property type="protein sequence ID" value="KAF5328745.1"/>
    <property type="molecule type" value="Genomic_DNA"/>
</dbReference>
<dbReference type="Gene3D" id="3.40.630.30">
    <property type="match status" value="1"/>
</dbReference>
<dbReference type="PANTHER" id="PTHR31438">
    <property type="entry name" value="LYSINE N-ACYLTRANSFERASE C17G9.06C-RELATED"/>
    <property type="match status" value="1"/>
</dbReference>
<accession>A0A8H5BSG8</accession>
<reference evidence="3 4" key="1">
    <citation type="journal article" date="2020" name="ISME J.">
        <title>Uncovering the hidden diversity of litter-decomposition mechanisms in mushroom-forming fungi.</title>
        <authorList>
            <person name="Floudas D."/>
            <person name="Bentzer J."/>
            <person name="Ahren D."/>
            <person name="Johansson T."/>
            <person name="Persson P."/>
            <person name="Tunlid A."/>
        </authorList>
    </citation>
    <scope>NUCLEOTIDE SEQUENCE [LARGE SCALE GENOMIC DNA]</scope>
    <source>
        <strain evidence="3 4">CBS 101986</strain>
    </source>
</reference>
<dbReference type="PANTHER" id="PTHR31438:SF1">
    <property type="entry name" value="LYSINE N-ACYLTRANSFERASE C17G9.06C-RELATED"/>
    <property type="match status" value="1"/>
</dbReference>
<dbReference type="InterPro" id="IPR016181">
    <property type="entry name" value="Acyl_CoA_acyltransferase"/>
</dbReference>
<feature type="domain" description="Acyltransferase MbtK/IucB-like conserved" evidence="2">
    <location>
        <begin position="269"/>
        <end position="312"/>
    </location>
</feature>
<organism evidence="3 4">
    <name type="scientific">Psilocybe cf. subviscida</name>
    <dbReference type="NCBI Taxonomy" id="2480587"/>
    <lineage>
        <taxon>Eukaryota</taxon>
        <taxon>Fungi</taxon>
        <taxon>Dikarya</taxon>
        <taxon>Basidiomycota</taxon>
        <taxon>Agaricomycotina</taxon>
        <taxon>Agaricomycetes</taxon>
        <taxon>Agaricomycetidae</taxon>
        <taxon>Agaricales</taxon>
        <taxon>Agaricineae</taxon>
        <taxon>Strophariaceae</taxon>
        <taxon>Psilocybe</taxon>
    </lineage>
</organism>
<dbReference type="Pfam" id="PF13523">
    <property type="entry name" value="Acetyltransf_8"/>
    <property type="match status" value="1"/>
</dbReference>
<evidence type="ECO:0000259" key="2">
    <source>
        <dbReference type="SMART" id="SM01006"/>
    </source>
</evidence>
<dbReference type="SUPFAM" id="SSF55729">
    <property type="entry name" value="Acyl-CoA N-acyltransferases (Nat)"/>
    <property type="match status" value="1"/>
</dbReference>
<comment type="similarity">
    <text evidence="1">Belongs to the lysine N-acyltransferase MbtK family.</text>
</comment>
<name>A0A8H5BSG8_9AGAR</name>
<evidence type="ECO:0000313" key="4">
    <source>
        <dbReference type="Proteomes" id="UP000567179"/>
    </source>
</evidence>
<protein>
    <recommendedName>
        <fullName evidence="2">Acyltransferase MbtK/IucB-like conserved domain-containing protein</fullName>
    </recommendedName>
</protein>
<sequence length="439" mass="49211">MSSSATQRLQAVVDHTVSLAQDAVPKGAEYLLLVLPDGGKVTTFLATTPDGSHRISLNDAPIATYTISENQKLALDVSSVNSRYQGATDHLPRYPLITLSAPQTHPTRPTELSIANFWVAIYALFTLYNTQENIPFAFASVPNQAELKTYLITTGLAQHLPPFPAGSNNEKQKHLAHIVFMSRSTFWQGAGTTGYHSRSWNLVPQPPFPSVSSFTRSEKVIAMHPLRPQKPAPGTILYRRWCCTVRQNIEITYFDVDGVADGSRIGGGVSRHMAAFHRWHNDERVNSAWGERGSLETHREYVESLLVDAHAWPCMLSWDGELMGYVEIVFAKEDHVAQYYPAGVVPGDWERGIHVLAGESRFVGAGRSELWVRSLLHYIFLADPRTDRVVGEPSVTNIGIAKVAVNSGFHFETVFDFPYKRSNLIFNPRDRFFRRCKLW</sequence>
<comment type="caution">
    <text evidence="3">The sequence shown here is derived from an EMBL/GenBank/DDBJ whole genome shotgun (WGS) entry which is preliminary data.</text>
</comment>
<dbReference type="GO" id="GO:0016410">
    <property type="term" value="F:N-acyltransferase activity"/>
    <property type="evidence" value="ECO:0007669"/>
    <property type="project" value="TreeGrafter"/>
</dbReference>
<dbReference type="SMART" id="SM01006">
    <property type="entry name" value="AlcB"/>
    <property type="match status" value="1"/>
</dbReference>
<evidence type="ECO:0000256" key="1">
    <source>
        <dbReference type="ARBA" id="ARBA00009893"/>
    </source>
</evidence>
<dbReference type="Proteomes" id="UP000567179">
    <property type="component" value="Unassembled WGS sequence"/>
</dbReference>
<proteinExistence type="inferred from homology"/>
<gene>
    <name evidence="3" type="ORF">D9619_011584</name>
</gene>
<dbReference type="InterPro" id="IPR019432">
    <property type="entry name" value="Acyltransferase_MbtK/IucB-like"/>
</dbReference>
<dbReference type="GO" id="GO:0019290">
    <property type="term" value="P:siderophore biosynthetic process"/>
    <property type="evidence" value="ECO:0007669"/>
    <property type="project" value="InterPro"/>
</dbReference>
<keyword evidence="4" id="KW-1185">Reference proteome</keyword>
<dbReference type="OrthoDB" id="4250781at2759"/>
<dbReference type="AlphaFoldDB" id="A0A8H5BSG8"/>
<evidence type="ECO:0000313" key="3">
    <source>
        <dbReference type="EMBL" id="KAF5328745.1"/>
    </source>
</evidence>